<keyword evidence="3" id="KW-1185">Reference proteome</keyword>
<evidence type="ECO:0000256" key="1">
    <source>
        <dbReference type="SAM" id="MobiDB-lite"/>
    </source>
</evidence>
<feature type="region of interest" description="Disordered" evidence="1">
    <location>
        <begin position="103"/>
        <end position="133"/>
    </location>
</feature>
<evidence type="ECO:0000313" key="2">
    <source>
        <dbReference type="EMBL" id="OAA66944.1"/>
    </source>
</evidence>
<feature type="compositionally biased region" description="Low complexity" evidence="1">
    <location>
        <begin position="119"/>
        <end position="130"/>
    </location>
</feature>
<feature type="compositionally biased region" description="Basic and acidic residues" evidence="1">
    <location>
        <begin position="103"/>
        <end position="117"/>
    </location>
</feature>
<gene>
    <name evidence="2" type="ORF">SPI_01520</name>
</gene>
<dbReference type="AlphaFoldDB" id="A0A167Z103"/>
<sequence length="181" mass="20107">MSSALKKLLKQLTKLGMKNVGKTKVEEFAKNGESWVTGFINLSQDMKQQYGVSGFDIQGSRPHMSSNDPSDTKKTVTIGFYLDKARYLSAHLHEDGTYNFWESRKGKGKDKANEEAKGSSSKNPATASSSEGIKGSLSNIEYKDNTTVYRHSDGILYLVYEDEQTGVVYYIDGTGARHDLE</sequence>
<dbReference type="Proteomes" id="UP000076874">
    <property type="component" value="Unassembled WGS sequence"/>
</dbReference>
<accession>A0A167Z103</accession>
<dbReference type="OrthoDB" id="3531694at2759"/>
<reference evidence="2 3" key="1">
    <citation type="journal article" date="2016" name="Genome Biol. Evol.">
        <title>Divergent and convergent evolution of fungal pathogenicity.</title>
        <authorList>
            <person name="Shang Y."/>
            <person name="Xiao G."/>
            <person name="Zheng P."/>
            <person name="Cen K."/>
            <person name="Zhan S."/>
            <person name="Wang C."/>
        </authorList>
    </citation>
    <scope>NUCLEOTIDE SEQUENCE [LARGE SCALE GENOMIC DNA]</scope>
    <source>
        <strain evidence="2 3">RCEF 264</strain>
    </source>
</reference>
<dbReference type="EMBL" id="AZHD01000002">
    <property type="protein sequence ID" value="OAA66944.1"/>
    <property type="molecule type" value="Genomic_DNA"/>
</dbReference>
<evidence type="ECO:0000313" key="3">
    <source>
        <dbReference type="Proteomes" id="UP000076874"/>
    </source>
</evidence>
<protein>
    <submittedName>
        <fullName evidence="2">Uncharacterized protein</fullName>
    </submittedName>
</protein>
<proteinExistence type="predicted"/>
<comment type="caution">
    <text evidence="2">The sequence shown here is derived from an EMBL/GenBank/DDBJ whole genome shotgun (WGS) entry which is preliminary data.</text>
</comment>
<name>A0A167Z103_9HYPO</name>
<organism evidence="2 3">
    <name type="scientific">Niveomyces insectorum RCEF 264</name>
    <dbReference type="NCBI Taxonomy" id="1081102"/>
    <lineage>
        <taxon>Eukaryota</taxon>
        <taxon>Fungi</taxon>
        <taxon>Dikarya</taxon>
        <taxon>Ascomycota</taxon>
        <taxon>Pezizomycotina</taxon>
        <taxon>Sordariomycetes</taxon>
        <taxon>Hypocreomycetidae</taxon>
        <taxon>Hypocreales</taxon>
        <taxon>Cordycipitaceae</taxon>
        <taxon>Niveomyces</taxon>
    </lineage>
</organism>